<evidence type="ECO:0000313" key="10">
    <source>
        <dbReference type="Proteomes" id="UP001431783"/>
    </source>
</evidence>
<evidence type="ECO:0000256" key="5">
    <source>
        <dbReference type="ARBA" id="ARBA00023134"/>
    </source>
</evidence>
<evidence type="ECO:0000256" key="3">
    <source>
        <dbReference type="ARBA" id="ARBA00022490"/>
    </source>
</evidence>
<evidence type="ECO:0000256" key="2">
    <source>
        <dbReference type="ARBA" id="ARBA00012202"/>
    </source>
</evidence>
<protein>
    <recommendedName>
        <fullName evidence="2">guanylate cyclase</fullName>
        <ecNumber evidence="2">4.6.1.2</ecNumber>
    </recommendedName>
</protein>
<dbReference type="Gene3D" id="6.10.250.780">
    <property type="match status" value="1"/>
</dbReference>
<dbReference type="InterPro" id="IPR029787">
    <property type="entry name" value="Nucleotide_cyclase"/>
</dbReference>
<dbReference type="InterPro" id="IPR024096">
    <property type="entry name" value="NO_sig/Golgi_transp_ligand-bd"/>
</dbReference>
<dbReference type="GO" id="GO:0020037">
    <property type="term" value="F:heme binding"/>
    <property type="evidence" value="ECO:0007669"/>
    <property type="project" value="InterPro"/>
</dbReference>
<evidence type="ECO:0000256" key="7">
    <source>
        <dbReference type="ARBA" id="ARBA00023293"/>
    </source>
</evidence>
<dbReference type="EMBL" id="JARQZJ010000094">
    <property type="protein sequence ID" value="KAK9885018.1"/>
    <property type="molecule type" value="Genomic_DNA"/>
</dbReference>
<dbReference type="GO" id="GO:0019934">
    <property type="term" value="P:cGMP-mediated signaling"/>
    <property type="evidence" value="ECO:0007669"/>
    <property type="project" value="TreeGrafter"/>
</dbReference>
<sequence>MYGMLLESVQHYVQLEYGEDMWNEVLQRANCKYTMFHTHQIYPDDTMASLAAACADITDVSYDTFMNFFGRCFVRYFSKLGYDVTVRATGRYFADFLESVDNIHSQFCFTYPKMRSPSLYLTDVDTNGCVLVYRSGRYGFTQYVMGQLQQIARDFFDLDLKMKVIERASSASGFKKHLIVTYRLDFDNRNYIAQKAKKHSLRSCGQFTSFPCHLLLELFPFAIILNNEMKIIGGGKKLVEVWRKSDPFLNQPVIKYFKLRRPKGILFTWKNTRNLKAVMFELECNRGFGDFVHDDNNEQDNANLENETKISKAKSPEPGNRNIILKGQMKFLEDINALVYLCSPIINDLDELPDQGLYLNDLNQHGLSREMVLAGWQHNSKLEIMFDKAEQRSDELEKNYELLGQWKQRGDELLYSMIPKSVADRLRSGMSALDTCESFEAVSLLFCEIVGLSSETVKDAMDVVSTMNCVFSCFDSLMDTYNVYKVETVGPIYMAASGAPEKTPSHAEDVADLALAMISKMKNFKVPSGNSVEIKIGIHSGATVAGIVGVKVPRYCFFGDTVNTASRMQSTSEDLFDLASTFLQPGKINISSFTKAYLPKNRYLTESRGVVIIKFFQKHGHWASSSGLRGAILCTGHL</sequence>
<evidence type="ECO:0000256" key="4">
    <source>
        <dbReference type="ARBA" id="ARBA00022741"/>
    </source>
</evidence>
<dbReference type="Gene3D" id="3.90.1520.10">
    <property type="entry name" value="H-NOX domain"/>
    <property type="match status" value="1"/>
</dbReference>
<dbReference type="SMART" id="SM00044">
    <property type="entry name" value="CYCc"/>
    <property type="match status" value="1"/>
</dbReference>
<dbReference type="GO" id="GO:0004383">
    <property type="term" value="F:guanylate cyclase activity"/>
    <property type="evidence" value="ECO:0007669"/>
    <property type="project" value="UniProtKB-EC"/>
</dbReference>
<dbReference type="PANTHER" id="PTHR45655:SF5">
    <property type="entry name" value="SOLUBLE GUANYLATE CYCLASE 89DA-RELATED"/>
    <property type="match status" value="1"/>
</dbReference>
<keyword evidence="10" id="KW-1185">Reference proteome</keyword>
<comment type="subcellular location">
    <subcellularLocation>
        <location evidence="1">Cytoplasm</location>
    </subcellularLocation>
</comment>
<accession>A0AAW1UWY3</accession>
<dbReference type="InterPro" id="IPR038158">
    <property type="entry name" value="H-NOX_domain_sf"/>
</dbReference>
<evidence type="ECO:0000256" key="6">
    <source>
        <dbReference type="ARBA" id="ARBA00023239"/>
    </source>
</evidence>
<dbReference type="Pfam" id="PF07701">
    <property type="entry name" value="HNOBA"/>
    <property type="match status" value="1"/>
</dbReference>
<keyword evidence="7" id="KW-0141">cGMP biosynthesis</keyword>
<dbReference type="EC" id="4.6.1.2" evidence="2"/>
<dbReference type="AlphaFoldDB" id="A0AAW1UWY3"/>
<keyword evidence="5" id="KW-0342">GTP-binding</keyword>
<dbReference type="GO" id="GO:0008074">
    <property type="term" value="C:guanylate cyclase complex, soluble"/>
    <property type="evidence" value="ECO:0007669"/>
    <property type="project" value="TreeGrafter"/>
</dbReference>
<dbReference type="Gene3D" id="3.30.450.260">
    <property type="entry name" value="Haem NO binding associated domain"/>
    <property type="match status" value="1"/>
</dbReference>
<dbReference type="InterPro" id="IPR042463">
    <property type="entry name" value="HNOB_dom_associated_sf"/>
</dbReference>
<evidence type="ECO:0000256" key="1">
    <source>
        <dbReference type="ARBA" id="ARBA00004496"/>
    </source>
</evidence>
<dbReference type="CDD" id="cd07302">
    <property type="entry name" value="CHD"/>
    <property type="match status" value="1"/>
</dbReference>
<comment type="caution">
    <text evidence="9">The sequence shown here is derived from an EMBL/GenBank/DDBJ whole genome shotgun (WGS) entry which is preliminary data.</text>
</comment>
<keyword evidence="4" id="KW-0547">Nucleotide-binding</keyword>
<dbReference type="GO" id="GO:0070482">
    <property type="term" value="P:response to oxygen levels"/>
    <property type="evidence" value="ECO:0007669"/>
    <property type="project" value="TreeGrafter"/>
</dbReference>
<evidence type="ECO:0000259" key="8">
    <source>
        <dbReference type="PROSITE" id="PS50125"/>
    </source>
</evidence>
<dbReference type="PROSITE" id="PS50125">
    <property type="entry name" value="GUANYLATE_CYCLASE_2"/>
    <property type="match status" value="1"/>
</dbReference>
<dbReference type="SUPFAM" id="SSF55073">
    <property type="entry name" value="Nucleotide cyclase"/>
    <property type="match status" value="1"/>
</dbReference>
<dbReference type="SUPFAM" id="SSF111126">
    <property type="entry name" value="Ligand-binding domain in the NO signalling and Golgi transport"/>
    <property type="match status" value="1"/>
</dbReference>
<dbReference type="InterPro" id="IPR011644">
    <property type="entry name" value="Heme_NO-bd"/>
</dbReference>
<dbReference type="InterPro" id="IPR001054">
    <property type="entry name" value="A/G_cyclase"/>
</dbReference>
<gene>
    <name evidence="9" type="ORF">WA026_009245</name>
</gene>
<dbReference type="Gene3D" id="3.30.70.1230">
    <property type="entry name" value="Nucleotide cyclase"/>
    <property type="match status" value="1"/>
</dbReference>
<dbReference type="PANTHER" id="PTHR45655">
    <property type="entry name" value="GUANYLATE CYCLASE SOLUBLE SUBUNIT BETA-2"/>
    <property type="match status" value="1"/>
</dbReference>
<dbReference type="Pfam" id="PF07700">
    <property type="entry name" value="HNOB"/>
    <property type="match status" value="1"/>
</dbReference>
<dbReference type="GO" id="GO:0005525">
    <property type="term" value="F:GTP binding"/>
    <property type="evidence" value="ECO:0007669"/>
    <property type="project" value="UniProtKB-KW"/>
</dbReference>
<name>A0AAW1UWY3_9CUCU</name>
<proteinExistence type="predicted"/>
<evidence type="ECO:0000313" key="9">
    <source>
        <dbReference type="EMBL" id="KAK9885018.1"/>
    </source>
</evidence>
<dbReference type="InterPro" id="IPR011645">
    <property type="entry name" value="HNOB_dom_associated"/>
</dbReference>
<dbReference type="Proteomes" id="UP001431783">
    <property type="component" value="Unassembled WGS sequence"/>
</dbReference>
<reference evidence="9 10" key="1">
    <citation type="submission" date="2023-03" db="EMBL/GenBank/DDBJ databases">
        <title>Genome insight into feeding habits of ladybird beetles.</title>
        <authorList>
            <person name="Li H.-S."/>
            <person name="Huang Y.-H."/>
            <person name="Pang H."/>
        </authorList>
    </citation>
    <scope>NUCLEOTIDE SEQUENCE [LARGE SCALE GENOMIC DNA]</scope>
    <source>
        <strain evidence="9">SYSU_2023b</strain>
        <tissue evidence="9">Whole body</tissue>
    </source>
</reference>
<dbReference type="Pfam" id="PF00211">
    <property type="entry name" value="Guanylate_cyc"/>
    <property type="match status" value="1"/>
</dbReference>
<organism evidence="9 10">
    <name type="scientific">Henosepilachna vigintioctopunctata</name>
    <dbReference type="NCBI Taxonomy" id="420089"/>
    <lineage>
        <taxon>Eukaryota</taxon>
        <taxon>Metazoa</taxon>
        <taxon>Ecdysozoa</taxon>
        <taxon>Arthropoda</taxon>
        <taxon>Hexapoda</taxon>
        <taxon>Insecta</taxon>
        <taxon>Pterygota</taxon>
        <taxon>Neoptera</taxon>
        <taxon>Endopterygota</taxon>
        <taxon>Coleoptera</taxon>
        <taxon>Polyphaga</taxon>
        <taxon>Cucujiformia</taxon>
        <taxon>Coccinelloidea</taxon>
        <taxon>Coccinellidae</taxon>
        <taxon>Epilachninae</taxon>
        <taxon>Epilachnini</taxon>
        <taxon>Henosepilachna</taxon>
    </lineage>
</organism>
<keyword evidence="3" id="KW-0963">Cytoplasm</keyword>
<feature type="domain" description="Guanylate cyclase" evidence="8">
    <location>
        <begin position="443"/>
        <end position="569"/>
    </location>
</feature>
<keyword evidence="6" id="KW-0456">Lyase</keyword>